<dbReference type="PANTHER" id="PTHR43081">
    <property type="entry name" value="ADENYLATE CYCLASE, TERMINAL-DIFFERENTIATION SPECIFIC-RELATED"/>
    <property type="match status" value="1"/>
</dbReference>
<keyword evidence="1" id="KW-0812">Transmembrane</keyword>
<organism evidence="3 4">
    <name type="scientific">Desulfonema limicola</name>
    <dbReference type="NCBI Taxonomy" id="45656"/>
    <lineage>
        <taxon>Bacteria</taxon>
        <taxon>Pseudomonadati</taxon>
        <taxon>Thermodesulfobacteriota</taxon>
        <taxon>Desulfobacteria</taxon>
        <taxon>Desulfobacterales</taxon>
        <taxon>Desulfococcaceae</taxon>
        <taxon>Desulfonema</taxon>
    </lineage>
</organism>
<dbReference type="KEGG" id="dli:dnl_60020"/>
<keyword evidence="4" id="KW-1185">Reference proteome</keyword>
<accession>A0A975BEB7</accession>
<dbReference type="SUPFAM" id="SSF55073">
    <property type="entry name" value="Nucleotide cyclase"/>
    <property type="match status" value="1"/>
</dbReference>
<dbReference type="Pfam" id="PF00211">
    <property type="entry name" value="Guanylate_cyc"/>
    <property type="match status" value="1"/>
</dbReference>
<feature type="transmembrane region" description="Helical" evidence="1">
    <location>
        <begin position="32"/>
        <end position="53"/>
    </location>
</feature>
<feature type="domain" description="Guanylate cyclase" evidence="2">
    <location>
        <begin position="104"/>
        <end position="230"/>
    </location>
</feature>
<sequence length="354" mass="39769">MIKKTLVIFLPIFLFVSGIVLGLCLNSVNILTIILAVYIPVIVLTAIACFMIAKANQQRDMADLLKTQQADSYNLFVPHEFIALLNKESITSVKLGDCIEKQMTVFFSDIRSYTKLSESITSIELFNFLNSYFKQINPCIKNNNGFIDKFIGDAIMALFPGSPENALRAAIDMKHQLDIYNKGRIQAGYDPVRAGFGLHYGMLTLGTIGSEIRMNTTVIGDAVNLASRIESLTKIFKIDIILSDAVHKKLINPDDFNLREIDTVRVKGKQNTVVLYEAFDTDPPEIIEKKNQALPIFNGALRDYKAGEFEKAMEEFEQCRKICPEDHIPSIYIKRSNTMLRVPPGPKWTGVSTL</sequence>
<evidence type="ECO:0000313" key="4">
    <source>
        <dbReference type="Proteomes" id="UP000663720"/>
    </source>
</evidence>
<dbReference type="RefSeq" id="WP_207689408.1">
    <property type="nucleotide sequence ID" value="NZ_CP061799.1"/>
</dbReference>
<protein>
    <submittedName>
        <fullName evidence="3">Adenylate/guanylate cyclase catalytic domain-containing protein</fullName>
    </submittedName>
</protein>
<gene>
    <name evidence="3" type="ORF">dnl_60020</name>
</gene>
<evidence type="ECO:0000313" key="3">
    <source>
        <dbReference type="EMBL" id="QTA83589.1"/>
    </source>
</evidence>
<dbReference type="Gene3D" id="3.30.70.1230">
    <property type="entry name" value="Nucleotide cyclase"/>
    <property type="match status" value="1"/>
</dbReference>
<dbReference type="EMBL" id="CP061799">
    <property type="protein sequence ID" value="QTA83589.1"/>
    <property type="molecule type" value="Genomic_DNA"/>
</dbReference>
<evidence type="ECO:0000256" key="1">
    <source>
        <dbReference type="SAM" id="Phobius"/>
    </source>
</evidence>
<dbReference type="InterPro" id="IPR001054">
    <property type="entry name" value="A/G_cyclase"/>
</dbReference>
<dbReference type="InterPro" id="IPR050697">
    <property type="entry name" value="Adenylyl/Guanylyl_Cyclase_3/4"/>
</dbReference>
<reference evidence="3" key="1">
    <citation type="journal article" date="2021" name="Microb. Physiol.">
        <title>Proteogenomic Insights into the Physiology of Marine, Sulfate-Reducing, Filamentous Desulfonema limicola and Desulfonema magnum.</title>
        <authorList>
            <person name="Schnaars V."/>
            <person name="Wohlbrand L."/>
            <person name="Scheve S."/>
            <person name="Hinrichs C."/>
            <person name="Reinhardt R."/>
            <person name="Rabus R."/>
        </authorList>
    </citation>
    <scope>NUCLEOTIDE SEQUENCE</scope>
    <source>
        <strain evidence="3">5ac10</strain>
    </source>
</reference>
<dbReference type="PROSITE" id="PS50125">
    <property type="entry name" value="GUANYLATE_CYCLASE_2"/>
    <property type="match status" value="1"/>
</dbReference>
<dbReference type="SMART" id="SM00044">
    <property type="entry name" value="CYCc"/>
    <property type="match status" value="1"/>
</dbReference>
<dbReference type="GO" id="GO:0006171">
    <property type="term" value="P:cAMP biosynthetic process"/>
    <property type="evidence" value="ECO:0007669"/>
    <property type="project" value="TreeGrafter"/>
</dbReference>
<dbReference type="InterPro" id="IPR029787">
    <property type="entry name" value="Nucleotide_cyclase"/>
</dbReference>
<proteinExistence type="predicted"/>
<dbReference type="CDD" id="cd07302">
    <property type="entry name" value="CHD"/>
    <property type="match status" value="1"/>
</dbReference>
<name>A0A975BEB7_9BACT</name>
<keyword evidence="1" id="KW-0472">Membrane</keyword>
<dbReference type="AlphaFoldDB" id="A0A975BEB7"/>
<evidence type="ECO:0000259" key="2">
    <source>
        <dbReference type="PROSITE" id="PS50125"/>
    </source>
</evidence>
<dbReference type="GO" id="GO:0004016">
    <property type="term" value="F:adenylate cyclase activity"/>
    <property type="evidence" value="ECO:0007669"/>
    <property type="project" value="UniProtKB-ARBA"/>
</dbReference>
<keyword evidence="1" id="KW-1133">Transmembrane helix</keyword>
<dbReference type="GO" id="GO:0035556">
    <property type="term" value="P:intracellular signal transduction"/>
    <property type="evidence" value="ECO:0007669"/>
    <property type="project" value="InterPro"/>
</dbReference>
<dbReference type="Proteomes" id="UP000663720">
    <property type="component" value="Chromosome"/>
</dbReference>
<dbReference type="PANTHER" id="PTHR43081:SF1">
    <property type="entry name" value="ADENYLATE CYCLASE, TERMINAL-DIFFERENTIATION SPECIFIC"/>
    <property type="match status" value="1"/>
</dbReference>